<protein>
    <submittedName>
        <fullName evidence="1">Uncharacterized protein</fullName>
    </submittedName>
</protein>
<evidence type="ECO:0000313" key="2">
    <source>
        <dbReference type="Proteomes" id="UP001283361"/>
    </source>
</evidence>
<accession>A0AAE1AM85</accession>
<dbReference type="Proteomes" id="UP001283361">
    <property type="component" value="Unassembled WGS sequence"/>
</dbReference>
<name>A0AAE1AM85_9GAST</name>
<organism evidence="1 2">
    <name type="scientific">Elysia crispata</name>
    <name type="common">lettuce slug</name>
    <dbReference type="NCBI Taxonomy" id="231223"/>
    <lineage>
        <taxon>Eukaryota</taxon>
        <taxon>Metazoa</taxon>
        <taxon>Spiralia</taxon>
        <taxon>Lophotrochozoa</taxon>
        <taxon>Mollusca</taxon>
        <taxon>Gastropoda</taxon>
        <taxon>Heterobranchia</taxon>
        <taxon>Euthyneura</taxon>
        <taxon>Panpulmonata</taxon>
        <taxon>Sacoglossa</taxon>
        <taxon>Placobranchoidea</taxon>
        <taxon>Plakobranchidae</taxon>
        <taxon>Elysia</taxon>
    </lineage>
</organism>
<dbReference type="AlphaFoldDB" id="A0AAE1AM85"/>
<reference evidence="1" key="1">
    <citation type="journal article" date="2023" name="G3 (Bethesda)">
        <title>A reference genome for the long-term kleptoplast-retaining sea slug Elysia crispata morphotype clarki.</title>
        <authorList>
            <person name="Eastman K.E."/>
            <person name="Pendleton A.L."/>
            <person name="Shaikh M.A."/>
            <person name="Suttiyut T."/>
            <person name="Ogas R."/>
            <person name="Tomko P."/>
            <person name="Gavelis G."/>
            <person name="Widhalm J.R."/>
            <person name="Wisecaver J.H."/>
        </authorList>
    </citation>
    <scope>NUCLEOTIDE SEQUENCE</scope>
    <source>
        <strain evidence="1">ECLA1</strain>
    </source>
</reference>
<keyword evidence="2" id="KW-1185">Reference proteome</keyword>
<gene>
    <name evidence="1" type="ORF">RRG08_034869</name>
</gene>
<proteinExistence type="predicted"/>
<evidence type="ECO:0000313" key="1">
    <source>
        <dbReference type="EMBL" id="KAK3790309.1"/>
    </source>
</evidence>
<comment type="caution">
    <text evidence="1">The sequence shown here is derived from an EMBL/GenBank/DDBJ whole genome shotgun (WGS) entry which is preliminary data.</text>
</comment>
<sequence length="69" mass="7859">MGRPSLVIRPLELSNQRLIRSPAREEKFLMLTKTKWSEDLTCLSNHDHHGQIVGSYTAPHPMAVSCLFL</sequence>
<dbReference type="EMBL" id="JAWDGP010001550">
    <property type="protein sequence ID" value="KAK3790309.1"/>
    <property type="molecule type" value="Genomic_DNA"/>
</dbReference>